<reference evidence="1" key="1">
    <citation type="submission" date="2022-09" db="EMBL/GenBank/DDBJ databases">
        <title>Molecular characterization of Glaesserella parasuis strains circulating in commercial swine farms using whole-genome sequencing.</title>
        <authorList>
            <person name="Mugabi R."/>
            <person name="Clavijo M."/>
            <person name="Li G."/>
        </authorList>
    </citation>
    <scope>NUCLEOTIDE SEQUENCE</scope>
    <source>
        <strain evidence="1">0435-53</strain>
    </source>
</reference>
<dbReference type="Proteomes" id="UP001148834">
    <property type="component" value="Unassembled WGS sequence"/>
</dbReference>
<dbReference type="SUPFAM" id="SSF47413">
    <property type="entry name" value="lambda repressor-like DNA-binding domains"/>
    <property type="match status" value="1"/>
</dbReference>
<dbReference type="Gene3D" id="1.10.260.40">
    <property type="entry name" value="lambda repressor-like DNA-binding domains"/>
    <property type="match status" value="1"/>
</dbReference>
<evidence type="ECO:0000313" key="2">
    <source>
        <dbReference type="EMBL" id="WGE08990.1"/>
    </source>
</evidence>
<dbReference type="EMBL" id="JAODIR010000005">
    <property type="protein sequence ID" value="MDD2167407.1"/>
    <property type="molecule type" value="Genomic_DNA"/>
</dbReference>
<gene>
    <name evidence="1" type="ORF">N5925_02050</name>
    <name evidence="2" type="ORF">QBL01_06910</name>
</gene>
<dbReference type="EMBL" id="CP121769">
    <property type="protein sequence ID" value="WGE08990.1"/>
    <property type="molecule type" value="Genomic_DNA"/>
</dbReference>
<dbReference type="InterPro" id="IPR007933">
    <property type="entry name" value="Transcrpt_activ_CII"/>
</dbReference>
<dbReference type="Proteomes" id="UP001222296">
    <property type="component" value="Chromosome"/>
</dbReference>
<dbReference type="InterPro" id="IPR010982">
    <property type="entry name" value="Lambda_DNA-bd_dom_sf"/>
</dbReference>
<proteinExistence type="predicted"/>
<name>A0A084EYW6_GLAPU</name>
<evidence type="ECO:0000313" key="1">
    <source>
        <dbReference type="EMBL" id="MDD2167407.1"/>
    </source>
</evidence>
<dbReference type="RefSeq" id="WP_021116926.1">
    <property type="nucleotide sequence ID" value="NZ_CP054198.1"/>
</dbReference>
<dbReference type="GO" id="GO:0003677">
    <property type="term" value="F:DNA binding"/>
    <property type="evidence" value="ECO:0007669"/>
    <property type="project" value="InterPro"/>
</dbReference>
<sequence length="91" mass="10107">MARNELSKSAMKNADLIRQKASETKDAQAAEYVGVDASTICRFKAEHLDKFCAYLDFLELEVSEKGLNRLTNSELDALKLFAEKGVHAIGK</sequence>
<dbReference type="GO" id="GO:0006355">
    <property type="term" value="P:regulation of DNA-templated transcription"/>
    <property type="evidence" value="ECO:0007669"/>
    <property type="project" value="InterPro"/>
</dbReference>
<dbReference type="AlphaFoldDB" id="A0A084EYW6"/>
<reference evidence="2" key="2">
    <citation type="submission" date="2023-04" db="EMBL/GenBank/DDBJ databases">
        <title>Molecular characterization of the Integrative and Conjugative elements harboring multidrug-resistance gene from Glaesserella (Haemophilus) parasuis.</title>
        <authorList>
            <person name="Che Y."/>
            <person name="Zhou L."/>
        </authorList>
    </citation>
    <scope>NUCLEOTIDE SEQUENCE</scope>
    <source>
        <strain evidence="2">Z44</strain>
    </source>
</reference>
<organism evidence="1 3">
    <name type="scientific">Glaesserella parasuis</name>
    <name type="common">Haemophilus parasuis</name>
    <dbReference type="NCBI Taxonomy" id="738"/>
    <lineage>
        <taxon>Bacteria</taxon>
        <taxon>Pseudomonadati</taxon>
        <taxon>Pseudomonadota</taxon>
        <taxon>Gammaproteobacteria</taxon>
        <taxon>Pasteurellales</taxon>
        <taxon>Pasteurellaceae</taxon>
        <taxon>Glaesserella</taxon>
    </lineage>
</organism>
<protein>
    <submittedName>
        <fullName evidence="1">CII family transcriptional regulator</fullName>
    </submittedName>
</protein>
<dbReference type="Pfam" id="PF05269">
    <property type="entry name" value="Phage_CII"/>
    <property type="match status" value="1"/>
</dbReference>
<accession>A0A084EYW6</accession>
<evidence type="ECO:0000313" key="3">
    <source>
        <dbReference type="Proteomes" id="UP001148834"/>
    </source>
</evidence>